<evidence type="ECO:0000313" key="13">
    <source>
        <dbReference type="Proteomes" id="UP000266643"/>
    </source>
</evidence>
<evidence type="ECO:0000256" key="6">
    <source>
        <dbReference type="PROSITE-ProRule" id="PRU00192"/>
    </source>
</evidence>
<dbReference type="Gene3D" id="2.30.30.40">
    <property type="entry name" value="SH3 Domains"/>
    <property type="match status" value="3"/>
</dbReference>
<evidence type="ECO:0000313" key="11">
    <source>
        <dbReference type="EMBL" id="RHY77090.1"/>
    </source>
</evidence>
<dbReference type="InterPro" id="IPR011009">
    <property type="entry name" value="Kinase-like_dom_sf"/>
</dbReference>
<feature type="region of interest" description="Disordered" evidence="7">
    <location>
        <begin position="620"/>
        <end position="641"/>
    </location>
</feature>
<dbReference type="VEuPathDB" id="FungiDB:H257_13870"/>
<accession>A0A397E7Y1</accession>
<evidence type="ECO:0000256" key="2">
    <source>
        <dbReference type="ARBA" id="ARBA00022679"/>
    </source>
</evidence>
<dbReference type="InterPro" id="IPR001452">
    <property type="entry name" value="SH3_domain"/>
</dbReference>
<evidence type="ECO:0000313" key="10">
    <source>
        <dbReference type="EMBL" id="RHY17862.1"/>
    </source>
</evidence>
<dbReference type="InterPro" id="IPR008271">
    <property type="entry name" value="Ser/Thr_kinase_AS"/>
</dbReference>
<dbReference type="Pfam" id="PF07653">
    <property type="entry name" value="SH3_2"/>
    <property type="match status" value="2"/>
</dbReference>
<dbReference type="SMART" id="SM00326">
    <property type="entry name" value="SH3"/>
    <property type="match status" value="3"/>
</dbReference>
<feature type="domain" description="SH3" evidence="8">
    <location>
        <begin position="431"/>
        <end position="492"/>
    </location>
</feature>
<comment type="caution">
    <text evidence="11">The sequence shown here is derived from an EMBL/GenBank/DDBJ whole genome shotgun (WGS) entry which is preliminary data.</text>
</comment>
<evidence type="ECO:0000313" key="12">
    <source>
        <dbReference type="Proteomes" id="UP000265427"/>
    </source>
</evidence>
<dbReference type="GO" id="GO:0005524">
    <property type="term" value="F:ATP binding"/>
    <property type="evidence" value="ECO:0007669"/>
    <property type="project" value="UniProtKB-KW"/>
</dbReference>
<gene>
    <name evidence="11" type="ORF">DYB30_001995</name>
    <name evidence="10" type="ORF">DYB36_001748</name>
</gene>
<evidence type="ECO:0000256" key="4">
    <source>
        <dbReference type="ARBA" id="ARBA00022777"/>
    </source>
</evidence>
<evidence type="ECO:0000259" key="8">
    <source>
        <dbReference type="PROSITE" id="PS50002"/>
    </source>
</evidence>
<dbReference type="Pfam" id="PF14604">
    <property type="entry name" value="SH3_9"/>
    <property type="match status" value="1"/>
</dbReference>
<dbReference type="Proteomes" id="UP000265427">
    <property type="component" value="Unassembled WGS sequence"/>
</dbReference>
<dbReference type="InterPro" id="IPR000719">
    <property type="entry name" value="Prot_kinase_dom"/>
</dbReference>
<dbReference type="Proteomes" id="UP000266643">
    <property type="component" value="Unassembled WGS sequence"/>
</dbReference>
<dbReference type="SUPFAM" id="SSF56112">
    <property type="entry name" value="Protein kinase-like (PK-like)"/>
    <property type="match status" value="1"/>
</dbReference>
<dbReference type="PROSITE" id="PS50011">
    <property type="entry name" value="PROTEIN_KINASE_DOM"/>
    <property type="match status" value="1"/>
</dbReference>
<dbReference type="GO" id="GO:0004672">
    <property type="term" value="F:protein kinase activity"/>
    <property type="evidence" value="ECO:0007669"/>
    <property type="project" value="InterPro"/>
</dbReference>
<dbReference type="Gene3D" id="1.10.510.10">
    <property type="entry name" value="Transferase(Phosphotransferase) domain 1"/>
    <property type="match status" value="1"/>
</dbReference>
<evidence type="ECO:0000256" key="5">
    <source>
        <dbReference type="ARBA" id="ARBA00022840"/>
    </source>
</evidence>
<sequence>MDAFIWQRGKLIGRGRYGKVYVGILLSTYVHPLHACPSDMSCSATMMAVKQVRVRDESGLDEIEGTFVPVEEESIESIMEEVRIGRSLYHPHVVEYYGAEQDGNIFNLFMEYLPLGSISGLLKGFGPLDESMVAAYTYQLLQGLVYLHSRGIAHRDLKCANLLLSDSGCLKIADFGAAKESSSHAIPSTHTHTSIQDEAFPHSSSQDGGVGSPYWMSPEIIRADGRGSDGWTKSDIWSVGCCVIEMATGTPPWVQHTYIQYCSMVIMAACQSNFSNPLTAMFHIASDTAIPEIPPHVSHAARGFLTQCFIKDPSVRPTAESLLSNSFFASVPPFGPHYRWFNDMTKPLDGGSWWLDQHMQVWTYGVRGIGGWWLTTEEDGTWTWQPDMSAVAVEIATYWLSMARQVDHRNPETPKPRNPETPKPRTPETPKPWRTVRVVADYIAADDTELSLAVNDLLVVKDMDESGWWLGTDSRGGGDGWFPCTYVEWVDGPSAETGLGVVRALGEYEPTTDGELRLTDQDLVLVLEAPPDGWWRGRLVVERGEADGWFPCTYVEWLPMVVATWTSSNEDEDGGGLKVQRGDRVAVVTADDENGWTLGLDLSNGQQGWFPTSYLTSPLQLKQQDSEEEEEEEYVVEYLDE</sequence>
<evidence type="ECO:0000256" key="1">
    <source>
        <dbReference type="ARBA" id="ARBA00022443"/>
    </source>
</evidence>
<dbReference type="InterPro" id="IPR050538">
    <property type="entry name" value="MAP_kinase_kinase_kinase"/>
</dbReference>
<evidence type="ECO:0008006" key="14">
    <source>
        <dbReference type="Google" id="ProtNLM"/>
    </source>
</evidence>
<feature type="region of interest" description="Disordered" evidence="7">
    <location>
        <begin position="408"/>
        <end position="431"/>
    </location>
</feature>
<dbReference type="PROSITE" id="PS50002">
    <property type="entry name" value="SH3"/>
    <property type="match status" value="2"/>
</dbReference>
<dbReference type="SUPFAM" id="SSF50044">
    <property type="entry name" value="SH3-domain"/>
    <property type="match status" value="3"/>
</dbReference>
<protein>
    <recommendedName>
        <fullName evidence="14">STE/STE11 protein kinase</fullName>
    </recommendedName>
</protein>
<dbReference type="SMART" id="SM00220">
    <property type="entry name" value="S_TKc"/>
    <property type="match status" value="1"/>
</dbReference>
<dbReference type="EMBL" id="QUTD01001923">
    <property type="protein sequence ID" value="RHY77090.1"/>
    <property type="molecule type" value="Genomic_DNA"/>
</dbReference>
<reference evidence="12 13" key="1">
    <citation type="submission" date="2018-08" db="EMBL/GenBank/DDBJ databases">
        <title>Aphanomyces genome sequencing and annotation.</title>
        <authorList>
            <person name="Minardi D."/>
            <person name="Oidtmann B."/>
            <person name="Van Der Giezen M."/>
            <person name="Studholme D.J."/>
        </authorList>
    </citation>
    <scope>NUCLEOTIDE SEQUENCE [LARGE SCALE GENOMIC DNA]</scope>
    <source>
        <strain evidence="11 13">D2</strain>
        <strain evidence="10 12">Kv</strain>
    </source>
</reference>
<proteinExistence type="predicted"/>
<feature type="domain" description="Protein kinase" evidence="9">
    <location>
        <begin position="6"/>
        <end position="328"/>
    </location>
</feature>
<evidence type="ECO:0000259" key="9">
    <source>
        <dbReference type="PROSITE" id="PS50011"/>
    </source>
</evidence>
<dbReference type="AlphaFoldDB" id="A0A397E7Y1"/>
<keyword evidence="5" id="KW-0067">ATP-binding</keyword>
<evidence type="ECO:0000256" key="3">
    <source>
        <dbReference type="ARBA" id="ARBA00022741"/>
    </source>
</evidence>
<evidence type="ECO:0000256" key="7">
    <source>
        <dbReference type="SAM" id="MobiDB-lite"/>
    </source>
</evidence>
<dbReference type="EMBL" id="QUSZ01003598">
    <property type="protein sequence ID" value="RHY17862.1"/>
    <property type="molecule type" value="Genomic_DNA"/>
</dbReference>
<dbReference type="PANTHER" id="PTHR48016">
    <property type="entry name" value="MAP KINASE KINASE KINASE SSK2-RELATED-RELATED"/>
    <property type="match status" value="1"/>
</dbReference>
<keyword evidence="1 6" id="KW-0728">SH3 domain</keyword>
<keyword evidence="2" id="KW-0808">Transferase</keyword>
<feature type="compositionally biased region" description="Basic and acidic residues" evidence="7">
    <location>
        <begin position="408"/>
        <end position="428"/>
    </location>
</feature>
<dbReference type="PROSITE" id="PS00108">
    <property type="entry name" value="PROTEIN_KINASE_ST"/>
    <property type="match status" value="1"/>
</dbReference>
<feature type="compositionally biased region" description="Polar residues" evidence="7">
    <location>
        <begin position="185"/>
        <end position="207"/>
    </location>
</feature>
<feature type="domain" description="SH3" evidence="8">
    <location>
        <begin position="497"/>
        <end position="560"/>
    </location>
</feature>
<dbReference type="CDD" id="cd06606">
    <property type="entry name" value="STKc_MAPKKK"/>
    <property type="match status" value="1"/>
</dbReference>
<dbReference type="Pfam" id="PF00069">
    <property type="entry name" value="Pkinase"/>
    <property type="match status" value="1"/>
</dbReference>
<organism evidence="11 13">
    <name type="scientific">Aphanomyces astaci</name>
    <name type="common">Crayfish plague agent</name>
    <dbReference type="NCBI Taxonomy" id="112090"/>
    <lineage>
        <taxon>Eukaryota</taxon>
        <taxon>Sar</taxon>
        <taxon>Stramenopiles</taxon>
        <taxon>Oomycota</taxon>
        <taxon>Saprolegniomycetes</taxon>
        <taxon>Saprolegniales</taxon>
        <taxon>Verrucalvaceae</taxon>
        <taxon>Aphanomyces</taxon>
    </lineage>
</organism>
<feature type="compositionally biased region" description="Acidic residues" evidence="7">
    <location>
        <begin position="626"/>
        <end position="641"/>
    </location>
</feature>
<keyword evidence="3" id="KW-0547">Nucleotide-binding</keyword>
<dbReference type="InterPro" id="IPR036028">
    <property type="entry name" value="SH3-like_dom_sf"/>
</dbReference>
<dbReference type="PANTHER" id="PTHR48016:SF56">
    <property type="entry name" value="MAPKK KINASE"/>
    <property type="match status" value="1"/>
</dbReference>
<name>A0A397E7Y1_APHAT</name>
<feature type="region of interest" description="Disordered" evidence="7">
    <location>
        <begin position="185"/>
        <end position="209"/>
    </location>
</feature>
<keyword evidence="4" id="KW-0418">Kinase</keyword>
<dbReference type="CDD" id="cd00174">
    <property type="entry name" value="SH3"/>
    <property type="match status" value="1"/>
</dbReference>